<evidence type="ECO:0000259" key="2">
    <source>
        <dbReference type="PROSITE" id="PS01124"/>
    </source>
</evidence>
<protein>
    <submittedName>
        <fullName evidence="3">Helix-turn-helix transcriptional regulator</fullName>
    </submittedName>
</protein>
<organism evidence="3 5">
    <name type="scientific">Catenibacterium mitsuokai</name>
    <dbReference type="NCBI Taxonomy" id="100886"/>
    <lineage>
        <taxon>Bacteria</taxon>
        <taxon>Bacillati</taxon>
        <taxon>Bacillota</taxon>
        <taxon>Erysipelotrichia</taxon>
        <taxon>Erysipelotrichales</taxon>
        <taxon>Coprobacillaceae</taxon>
        <taxon>Catenibacterium</taxon>
    </lineage>
</organism>
<comment type="caution">
    <text evidence="3">The sequence shown here is derived from an EMBL/GenBank/DDBJ whole genome shotgun (WGS) entry which is preliminary data.</text>
</comment>
<dbReference type="Proteomes" id="UP001196408">
    <property type="component" value="Unassembled WGS sequence"/>
</dbReference>
<dbReference type="SMART" id="SM00342">
    <property type="entry name" value="HTH_ARAC"/>
    <property type="match status" value="1"/>
</dbReference>
<dbReference type="GO" id="GO:0003700">
    <property type="term" value="F:DNA-binding transcription factor activity"/>
    <property type="evidence" value="ECO:0007669"/>
    <property type="project" value="InterPro"/>
</dbReference>
<dbReference type="EMBL" id="JAHOEF010000032">
    <property type="protein sequence ID" value="MBV3382811.1"/>
    <property type="molecule type" value="Genomic_DNA"/>
</dbReference>
<dbReference type="PANTHER" id="PTHR43280">
    <property type="entry name" value="ARAC-FAMILY TRANSCRIPTIONAL REGULATOR"/>
    <property type="match status" value="1"/>
</dbReference>
<evidence type="ECO:0000313" key="4">
    <source>
        <dbReference type="EMBL" id="MBV3392856.1"/>
    </source>
</evidence>
<gene>
    <name evidence="3" type="ORF">KSV97_06185</name>
    <name evidence="4" type="ORF">KSW06_06260</name>
</gene>
<dbReference type="EMBL" id="JAHOEL010000032">
    <property type="protein sequence ID" value="MBV3392856.1"/>
    <property type="molecule type" value="Genomic_DNA"/>
</dbReference>
<proteinExistence type="predicted"/>
<accession>A0AAW4MYB4</accession>
<dbReference type="GO" id="GO:0043565">
    <property type="term" value="F:sequence-specific DNA binding"/>
    <property type="evidence" value="ECO:0007669"/>
    <property type="project" value="InterPro"/>
</dbReference>
<name>A0AAW4MYB4_9FIRM</name>
<evidence type="ECO:0000313" key="3">
    <source>
        <dbReference type="EMBL" id="MBV3382811.1"/>
    </source>
</evidence>
<evidence type="ECO:0000313" key="6">
    <source>
        <dbReference type="Proteomes" id="UP001197492"/>
    </source>
</evidence>
<sequence length="179" mass="21096">MSSSLLNDKVFIVQNEEEFQSYCSTIIQLINHDDVYSQLRYKASILNILALCVQETQSDLLDAKDEINDIFSDILFYVSTHYQDNISLQKLSQEFNYTTQHISLLFKKNLNTTYYTYLTKIRLDRAKFLLMTTQKRNLDIAIECGFSNEHSLISHFKKSYHETPSQFRKKHQIKDETIS</sequence>
<dbReference type="PROSITE" id="PS01124">
    <property type="entry name" value="HTH_ARAC_FAMILY_2"/>
    <property type="match status" value="1"/>
</dbReference>
<keyword evidence="1" id="KW-0238">DNA-binding</keyword>
<feature type="domain" description="HTH araC/xylS-type" evidence="2">
    <location>
        <begin position="72"/>
        <end position="170"/>
    </location>
</feature>
<reference evidence="3 6" key="1">
    <citation type="submission" date="2021-06" db="EMBL/GenBank/DDBJ databases">
        <title>Collection of gut derived symbiotic bacterial strains cultured from healthy donors.</title>
        <authorList>
            <person name="Lin H."/>
            <person name="Littmann E."/>
            <person name="Pamer E.G."/>
        </authorList>
    </citation>
    <scope>NUCLEOTIDE SEQUENCE</scope>
    <source>
        <strain evidence="4 6">MSK.21.70</strain>
        <strain evidence="3">MSK.21.82</strain>
    </source>
</reference>
<dbReference type="Pfam" id="PF12833">
    <property type="entry name" value="HTH_18"/>
    <property type="match status" value="1"/>
</dbReference>
<dbReference type="AlphaFoldDB" id="A0AAW4MYB4"/>
<evidence type="ECO:0000313" key="5">
    <source>
        <dbReference type="Proteomes" id="UP001196408"/>
    </source>
</evidence>
<dbReference type="PANTHER" id="PTHR43280:SF29">
    <property type="entry name" value="ARAC-FAMILY TRANSCRIPTIONAL REGULATOR"/>
    <property type="match status" value="1"/>
</dbReference>
<dbReference type="Proteomes" id="UP001197492">
    <property type="component" value="Unassembled WGS sequence"/>
</dbReference>
<keyword evidence="6" id="KW-1185">Reference proteome</keyword>
<dbReference type="InterPro" id="IPR018060">
    <property type="entry name" value="HTH_AraC"/>
</dbReference>
<evidence type="ECO:0000256" key="1">
    <source>
        <dbReference type="ARBA" id="ARBA00023125"/>
    </source>
</evidence>